<feature type="region of interest" description="Disordered" evidence="1">
    <location>
        <begin position="25"/>
        <end position="70"/>
    </location>
</feature>
<feature type="non-terminal residue" evidence="2">
    <location>
        <position position="1"/>
    </location>
</feature>
<proteinExistence type="predicted"/>
<evidence type="ECO:0008006" key="4">
    <source>
        <dbReference type="Google" id="ProtNLM"/>
    </source>
</evidence>
<protein>
    <recommendedName>
        <fullName evidence="4">Cell division protein FtsH</fullName>
    </recommendedName>
</protein>
<feature type="compositionally biased region" description="Basic and acidic residues" evidence="1">
    <location>
        <begin position="25"/>
        <end position="35"/>
    </location>
</feature>
<accession>A0ABU8GWH6</accession>
<dbReference type="Proteomes" id="UP001365781">
    <property type="component" value="Unassembled WGS sequence"/>
</dbReference>
<dbReference type="SUPFAM" id="SSF140990">
    <property type="entry name" value="FtsH protease domain-like"/>
    <property type="match status" value="1"/>
</dbReference>
<organism evidence="2 3">
    <name type="scientific">Streptomyces brasiliscabiei</name>
    <dbReference type="NCBI Taxonomy" id="2736302"/>
    <lineage>
        <taxon>Bacteria</taxon>
        <taxon>Bacillati</taxon>
        <taxon>Actinomycetota</taxon>
        <taxon>Actinomycetes</taxon>
        <taxon>Kitasatosporales</taxon>
        <taxon>Streptomycetaceae</taxon>
        <taxon>Streptomyces</taxon>
    </lineage>
</organism>
<reference evidence="2 3" key="1">
    <citation type="submission" date="2024-03" db="EMBL/GenBank/DDBJ databases">
        <title>First Report of Pectobacterium brasiliscabiei causing potato scab in china.</title>
        <authorList>
            <person name="Handique U."/>
        </authorList>
    </citation>
    <scope>NUCLEOTIDE SEQUENCE [LARGE SCALE GENOMIC DNA]</scope>
    <source>
        <strain evidence="2 3">ZRIMU1503</strain>
    </source>
</reference>
<evidence type="ECO:0000256" key="1">
    <source>
        <dbReference type="SAM" id="MobiDB-lite"/>
    </source>
</evidence>
<name>A0ABU8GWH6_9ACTN</name>
<feature type="compositionally biased region" description="Low complexity" evidence="1">
    <location>
        <begin position="36"/>
        <end position="45"/>
    </location>
</feature>
<sequence>LHALAKGLLEYETLSGDEIRTLLRGEPIVRTDKPDSPSQSKPPLSGRRTSVPTAGGKESGGFEPEPQPGT</sequence>
<gene>
    <name evidence="2" type="ORF">WB403_51390</name>
</gene>
<comment type="caution">
    <text evidence="2">The sequence shown here is derived from an EMBL/GenBank/DDBJ whole genome shotgun (WGS) entry which is preliminary data.</text>
</comment>
<keyword evidence="3" id="KW-1185">Reference proteome</keyword>
<evidence type="ECO:0000313" key="3">
    <source>
        <dbReference type="Proteomes" id="UP001365781"/>
    </source>
</evidence>
<dbReference type="InterPro" id="IPR037219">
    <property type="entry name" value="Peptidase_M41-like"/>
</dbReference>
<evidence type="ECO:0000313" key="2">
    <source>
        <dbReference type="EMBL" id="MEI5617519.1"/>
    </source>
</evidence>
<dbReference type="EMBL" id="JBBAYM010000724">
    <property type="protein sequence ID" value="MEI5617519.1"/>
    <property type="molecule type" value="Genomic_DNA"/>
</dbReference>
<dbReference type="RefSeq" id="WP_336559355.1">
    <property type="nucleotide sequence ID" value="NZ_JBBAYM010000724.1"/>
</dbReference>